<dbReference type="Gene3D" id="1.20.1270.360">
    <property type="match status" value="1"/>
</dbReference>
<dbReference type="AlphaFoldDB" id="A0A370QAR6"/>
<reference evidence="1 2" key="1">
    <citation type="submission" date="2018-07" db="EMBL/GenBank/DDBJ databases">
        <title>Genomic Encyclopedia of Type Strains, Phase IV (KMG-IV): sequencing the most valuable type-strain genomes for metagenomic binning, comparative biology and taxonomic classification.</title>
        <authorList>
            <person name="Goeker M."/>
        </authorList>
    </citation>
    <scope>NUCLEOTIDE SEQUENCE [LARGE SCALE GENOMIC DNA]</scope>
    <source>
        <strain evidence="1 2">DSM 101478</strain>
    </source>
</reference>
<protein>
    <submittedName>
        <fullName evidence="1">Uncharacterized protein DUF326</fullName>
    </submittedName>
</protein>
<keyword evidence="2" id="KW-1185">Reference proteome</keyword>
<comment type="caution">
    <text evidence="1">The sequence shown here is derived from an EMBL/GenBank/DDBJ whole genome shotgun (WGS) entry which is preliminary data.</text>
</comment>
<dbReference type="PANTHER" id="PTHR37310">
    <property type="entry name" value="CYTOPLASMIC PROTEIN-RELATED"/>
    <property type="match status" value="1"/>
</dbReference>
<accession>A0A370QAR6</accession>
<dbReference type="EMBL" id="QRAO01000003">
    <property type="protein sequence ID" value="RDK85474.1"/>
    <property type="molecule type" value="Genomic_DNA"/>
</dbReference>
<dbReference type="OrthoDB" id="5396211at2"/>
<dbReference type="Proteomes" id="UP000255317">
    <property type="component" value="Unassembled WGS sequence"/>
</dbReference>
<dbReference type="InterPro" id="IPR005560">
    <property type="entry name" value="Csp_YhjQ"/>
</dbReference>
<name>A0A370QAR6_9FLAO</name>
<dbReference type="Pfam" id="PF03860">
    <property type="entry name" value="Csp"/>
    <property type="match status" value="1"/>
</dbReference>
<dbReference type="CDD" id="cd08026">
    <property type="entry name" value="DUF326"/>
    <property type="match status" value="1"/>
</dbReference>
<gene>
    <name evidence="1" type="ORF">C8D94_103301</name>
</gene>
<sequence length="107" mass="11793">MKRNELISTLGSCINACNHCADACLDEDNVKQMAHCIRTDRVCAEVCSSLSQVLHTSYENVNGLIEYCISVCEDCASTCEQHDHQHCQDCAKACRECIDACKAYLAA</sequence>
<dbReference type="InterPro" id="IPR044543">
    <property type="entry name" value="YHJQ-like"/>
</dbReference>
<proteinExistence type="predicted"/>
<evidence type="ECO:0000313" key="2">
    <source>
        <dbReference type="Proteomes" id="UP000255317"/>
    </source>
</evidence>
<organism evidence="1 2">
    <name type="scientific">Marinirhabdus gelatinilytica</name>
    <dbReference type="NCBI Taxonomy" id="1703343"/>
    <lineage>
        <taxon>Bacteria</taxon>
        <taxon>Pseudomonadati</taxon>
        <taxon>Bacteroidota</taxon>
        <taxon>Flavobacteriia</taxon>
        <taxon>Flavobacteriales</taxon>
        <taxon>Flavobacteriaceae</taxon>
    </lineage>
</organism>
<dbReference type="PANTHER" id="PTHR37310:SF1">
    <property type="entry name" value="CYTOPLASMIC PROTEIN"/>
    <property type="match status" value="1"/>
</dbReference>
<evidence type="ECO:0000313" key="1">
    <source>
        <dbReference type="EMBL" id="RDK85474.1"/>
    </source>
</evidence>
<dbReference type="RefSeq" id="WP_115123892.1">
    <property type="nucleotide sequence ID" value="NZ_QRAO01000003.1"/>
</dbReference>